<organism evidence="1 2">
    <name type="scientific">Caenorhabditis tropicalis</name>
    <dbReference type="NCBI Taxonomy" id="1561998"/>
    <lineage>
        <taxon>Eukaryota</taxon>
        <taxon>Metazoa</taxon>
        <taxon>Ecdysozoa</taxon>
        <taxon>Nematoda</taxon>
        <taxon>Chromadorea</taxon>
        <taxon>Rhabditida</taxon>
        <taxon>Rhabditina</taxon>
        <taxon>Rhabditomorpha</taxon>
        <taxon>Rhabditoidea</taxon>
        <taxon>Rhabditidae</taxon>
        <taxon>Peloderinae</taxon>
        <taxon>Caenorhabditis</taxon>
    </lineage>
</organism>
<proteinExistence type="predicted"/>
<dbReference type="eggNOG" id="KOG4209">
    <property type="taxonomic scope" value="Eukaryota"/>
</dbReference>
<evidence type="ECO:0000313" key="2">
    <source>
        <dbReference type="WBParaSite" id="Csp11.Scaffold9.g41.t1"/>
    </source>
</evidence>
<dbReference type="Proteomes" id="UP000095282">
    <property type="component" value="Unplaced"/>
</dbReference>
<accession>A0A1I7V558</accession>
<sequence length="191" mass="21959">MKQIASRYEKNSVDIDPLYLVMDTPKDTLQVFIQFEQKDKNGITVLNHFDFIMKESFVKRYNESIFSVAHISQGGSCLEHGKSGLVSAKQEELKEYLSSDPNGIHFLNYFSPRAFHKIEDNMFSDIDTNNLPNSWLMTISDSAEIKVCQGEESVEYTPGISFIDLHLNLLLFFRSIPFMVSEIRTNVAWKS</sequence>
<keyword evidence="1" id="KW-1185">Reference proteome</keyword>
<dbReference type="AlphaFoldDB" id="A0A1I7V558"/>
<reference evidence="2" key="1">
    <citation type="submission" date="2016-11" db="UniProtKB">
        <authorList>
            <consortium name="WormBaseParasite"/>
        </authorList>
    </citation>
    <scope>IDENTIFICATION</scope>
</reference>
<evidence type="ECO:0000313" key="1">
    <source>
        <dbReference type="Proteomes" id="UP000095282"/>
    </source>
</evidence>
<dbReference type="WBParaSite" id="Csp11.Scaffold9.g41.t1">
    <property type="protein sequence ID" value="Csp11.Scaffold9.g41.t1"/>
    <property type="gene ID" value="Csp11.Scaffold9.g41"/>
</dbReference>
<protein>
    <submittedName>
        <fullName evidence="2">Glycosyltransferase family 92 protein</fullName>
    </submittedName>
</protein>
<name>A0A1I7V558_9PELO</name>
<dbReference type="STRING" id="1561998.A0A1I7V558"/>